<proteinExistence type="predicted"/>
<comment type="caution">
    <text evidence="2">The sequence shown here is derived from an EMBL/GenBank/DDBJ whole genome shotgun (WGS) entry which is preliminary data.</text>
</comment>
<keyword evidence="2" id="KW-0378">Hydrolase</keyword>
<reference evidence="2" key="2">
    <citation type="submission" date="2021-04" db="EMBL/GenBank/DDBJ databases">
        <authorList>
            <person name="Gilroy R."/>
        </authorList>
    </citation>
    <scope>NUCLEOTIDE SEQUENCE</scope>
    <source>
        <strain evidence="2">CHK183-1962</strain>
    </source>
</reference>
<dbReference type="InterPro" id="IPR000073">
    <property type="entry name" value="AB_hydrolase_1"/>
</dbReference>
<dbReference type="SUPFAM" id="SSF53474">
    <property type="entry name" value="alpha/beta-Hydrolases"/>
    <property type="match status" value="1"/>
</dbReference>
<dbReference type="Pfam" id="PF12697">
    <property type="entry name" value="Abhydrolase_6"/>
    <property type="match status" value="1"/>
</dbReference>
<dbReference type="GO" id="GO:0016787">
    <property type="term" value="F:hydrolase activity"/>
    <property type="evidence" value="ECO:0007669"/>
    <property type="project" value="UniProtKB-KW"/>
</dbReference>
<dbReference type="PANTHER" id="PTHR46438">
    <property type="entry name" value="ALPHA/BETA-HYDROLASES SUPERFAMILY PROTEIN"/>
    <property type="match status" value="1"/>
</dbReference>
<evidence type="ECO:0000313" key="3">
    <source>
        <dbReference type="Proteomes" id="UP000886890"/>
    </source>
</evidence>
<name>A0A9D1XFB0_9FIRM</name>
<reference evidence="2" key="1">
    <citation type="journal article" date="2021" name="PeerJ">
        <title>Extensive microbial diversity within the chicken gut microbiome revealed by metagenomics and culture.</title>
        <authorList>
            <person name="Gilroy R."/>
            <person name="Ravi A."/>
            <person name="Getino M."/>
            <person name="Pursley I."/>
            <person name="Horton D.L."/>
            <person name="Alikhan N.F."/>
            <person name="Baker D."/>
            <person name="Gharbi K."/>
            <person name="Hall N."/>
            <person name="Watson M."/>
            <person name="Adriaenssens E.M."/>
            <person name="Foster-Nyarko E."/>
            <person name="Jarju S."/>
            <person name="Secka A."/>
            <person name="Antonio M."/>
            <person name="Oren A."/>
            <person name="Chaudhuri R.R."/>
            <person name="La Ragione R."/>
            <person name="Hildebrand F."/>
            <person name="Pallen M.J."/>
        </authorList>
    </citation>
    <scope>NUCLEOTIDE SEQUENCE</scope>
    <source>
        <strain evidence="2">CHK183-1962</strain>
    </source>
</reference>
<dbReference type="Gene3D" id="3.40.50.1820">
    <property type="entry name" value="alpha/beta hydrolase"/>
    <property type="match status" value="1"/>
</dbReference>
<dbReference type="AlphaFoldDB" id="A0A9D1XFB0"/>
<dbReference type="InterPro" id="IPR029058">
    <property type="entry name" value="AB_hydrolase_fold"/>
</dbReference>
<gene>
    <name evidence="2" type="ORF">H9734_10710</name>
</gene>
<accession>A0A9D1XFB0</accession>
<dbReference type="EMBL" id="DXEK01000174">
    <property type="protein sequence ID" value="HIX78046.1"/>
    <property type="molecule type" value="Genomic_DNA"/>
</dbReference>
<organism evidence="2 3">
    <name type="scientific">Candidatus Fusicatenibacter merdavium</name>
    <dbReference type="NCBI Taxonomy" id="2838600"/>
    <lineage>
        <taxon>Bacteria</taxon>
        <taxon>Bacillati</taxon>
        <taxon>Bacillota</taxon>
        <taxon>Clostridia</taxon>
        <taxon>Lachnospirales</taxon>
        <taxon>Lachnospiraceae</taxon>
        <taxon>Fusicatenibacter</taxon>
    </lineage>
</organism>
<feature type="domain" description="AB hydrolase-1" evidence="1">
    <location>
        <begin position="65"/>
        <end position="311"/>
    </location>
</feature>
<dbReference type="Proteomes" id="UP000886890">
    <property type="component" value="Unassembled WGS sequence"/>
</dbReference>
<protein>
    <submittedName>
        <fullName evidence="2">Alpha/beta fold hydrolase</fullName>
    </submittedName>
</protein>
<evidence type="ECO:0000259" key="1">
    <source>
        <dbReference type="Pfam" id="PF12697"/>
    </source>
</evidence>
<sequence>MKNSKKKLITISILTTLSGAAIYAINRFISATSVMKDLLHAENRQYYKWQFGKIFYTKKGTGKPLLLIHDLHCSSSSYEWKNLIDTLAKDHTVYAIDLLGCGRSDKPKITYTNFLYVQMITSFIKNVIGCPTDVIASGMSGSFIITACNTVPDCFKKIMLINPEDLAKLNRIPDRKSKFVKRMIELPLIGTLLYYMLASRSNIELLFTEKWLYNPFHENHQDIDTYYESAHRGNGDGKYLLSSLSGNYVNLNITHALKNVNNSIYILGGSAEDGIKETLALYTSLNPSIETELISKARHLPQLETPVAVLERIRIFF</sequence>
<dbReference type="PANTHER" id="PTHR46438:SF2">
    <property type="entry name" value="ALPHA_BETA-HYDROLASES SUPERFAMILY PROTEIN"/>
    <property type="match status" value="1"/>
</dbReference>
<evidence type="ECO:0000313" key="2">
    <source>
        <dbReference type="EMBL" id="HIX78046.1"/>
    </source>
</evidence>